<feature type="transmembrane region" description="Helical" evidence="8">
    <location>
        <begin position="147"/>
        <end position="174"/>
    </location>
</feature>
<dbReference type="Pfam" id="PF01594">
    <property type="entry name" value="AI-2E_transport"/>
    <property type="match status" value="1"/>
</dbReference>
<comment type="similarity">
    <text evidence="2">Belongs to the autoinducer-2 exporter (AI-2E) (TC 2.A.86) family.</text>
</comment>
<keyword evidence="6 8" id="KW-1133">Transmembrane helix</keyword>
<dbReference type="GO" id="GO:0055085">
    <property type="term" value="P:transmembrane transport"/>
    <property type="evidence" value="ECO:0007669"/>
    <property type="project" value="TreeGrafter"/>
</dbReference>
<feature type="transmembrane region" description="Helical" evidence="8">
    <location>
        <begin position="209"/>
        <end position="233"/>
    </location>
</feature>
<reference evidence="9" key="1">
    <citation type="submission" date="2021-02" db="EMBL/GenBank/DDBJ databases">
        <title>Fulvivirga sp. S481 isolated from sea water.</title>
        <authorList>
            <person name="Bae S.S."/>
            <person name="Baek K."/>
        </authorList>
    </citation>
    <scope>NUCLEOTIDE SEQUENCE</scope>
    <source>
        <strain evidence="9">S481</strain>
    </source>
</reference>
<keyword evidence="3" id="KW-0813">Transport</keyword>
<dbReference type="PANTHER" id="PTHR21716">
    <property type="entry name" value="TRANSMEMBRANE PROTEIN"/>
    <property type="match status" value="1"/>
</dbReference>
<keyword evidence="5 8" id="KW-0812">Transmembrane</keyword>
<dbReference type="Proteomes" id="UP000662783">
    <property type="component" value="Chromosome"/>
</dbReference>
<accession>A0A974WGQ8</accession>
<dbReference type="RefSeq" id="WP_205721406.1">
    <property type="nucleotide sequence ID" value="NZ_CP070608.1"/>
</dbReference>
<dbReference type="InterPro" id="IPR002549">
    <property type="entry name" value="AI-2E-like"/>
</dbReference>
<feature type="transmembrane region" description="Helical" evidence="8">
    <location>
        <begin position="59"/>
        <end position="84"/>
    </location>
</feature>
<keyword evidence="7 8" id="KW-0472">Membrane</keyword>
<evidence type="ECO:0000256" key="4">
    <source>
        <dbReference type="ARBA" id="ARBA00022475"/>
    </source>
</evidence>
<evidence type="ECO:0000256" key="1">
    <source>
        <dbReference type="ARBA" id="ARBA00004651"/>
    </source>
</evidence>
<dbReference type="KEGG" id="fuv:JR347_15020"/>
<feature type="transmembrane region" description="Helical" evidence="8">
    <location>
        <begin position="239"/>
        <end position="266"/>
    </location>
</feature>
<organism evidence="9 10">
    <name type="scientific">Fulvivirga lutea</name>
    <dbReference type="NCBI Taxonomy" id="2810512"/>
    <lineage>
        <taxon>Bacteria</taxon>
        <taxon>Pseudomonadati</taxon>
        <taxon>Bacteroidota</taxon>
        <taxon>Cytophagia</taxon>
        <taxon>Cytophagales</taxon>
        <taxon>Fulvivirgaceae</taxon>
        <taxon>Fulvivirga</taxon>
    </lineage>
</organism>
<protein>
    <submittedName>
        <fullName evidence="9">AI-2E family transporter</fullName>
    </submittedName>
</protein>
<dbReference type="EMBL" id="CP070608">
    <property type="protein sequence ID" value="QSE96892.1"/>
    <property type="molecule type" value="Genomic_DNA"/>
</dbReference>
<evidence type="ECO:0000313" key="9">
    <source>
        <dbReference type="EMBL" id="QSE96892.1"/>
    </source>
</evidence>
<evidence type="ECO:0000313" key="10">
    <source>
        <dbReference type="Proteomes" id="UP000662783"/>
    </source>
</evidence>
<evidence type="ECO:0000256" key="7">
    <source>
        <dbReference type="ARBA" id="ARBA00023136"/>
    </source>
</evidence>
<feature type="transmembrane region" description="Helical" evidence="8">
    <location>
        <begin position="6"/>
        <end position="39"/>
    </location>
</feature>
<evidence type="ECO:0000256" key="6">
    <source>
        <dbReference type="ARBA" id="ARBA00022989"/>
    </source>
</evidence>
<evidence type="ECO:0000256" key="8">
    <source>
        <dbReference type="SAM" id="Phobius"/>
    </source>
</evidence>
<name>A0A974WGQ8_9BACT</name>
<evidence type="ECO:0000256" key="2">
    <source>
        <dbReference type="ARBA" id="ARBA00009773"/>
    </source>
</evidence>
<dbReference type="GO" id="GO:0005886">
    <property type="term" value="C:plasma membrane"/>
    <property type="evidence" value="ECO:0007669"/>
    <property type="project" value="UniProtKB-SubCell"/>
</dbReference>
<feature type="transmembrane region" description="Helical" evidence="8">
    <location>
        <begin position="316"/>
        <end position="342"/>
    </location>
</feature>
<proteinExistence type="inferred from homology"/>
<gene>
    <name evidence="9" type="ORF">JR347_15020</name>
</gene>
<evidence type="ECO:0000256" key="3">
    <source>
        <dbReference type="ARBA" id="ARBA00022448"/>
    </source>
</evidence>
<sequence length="366" mass="40759">MRNTIIYILLFAALFILAGWIFSDIFLYVAFSIVLSAILRPLMRYLTTAQFFGLRLPRLVAVILSFGILVALLVSFFILFIPLISEQVEVLSSLNYDDLYQKLTIPLQNLETFMIANELTSQEPGFIVNNLKTNILNLLSEIQFSNILNAIIALTGKFFIGILAVTFISFFLLYEMGSMRKKLISFIPNKYFEVTITAYNKIEKLLSNYLTGLLIQMFSVFSLAALGLSIVGVKYSLTIALFAAVANLIPYLGPILGASFGIIVGISTGIDLTNFQEVIFLILKIVSVFAGVQVVDNVFLQPIIFSKSVKAHPLEIFIIIFAGASLAGIPGMVAAIPCYTVLRVSFTELYEGYRSYKIFKTQKNTI</sequence>
<evidence type="ECO:0000256" key="5">
    <source>
        <dbReference type="ARBA" id="ARBA00022692"/>
    </source>
</evidence>
<feature type="transmembrane region" description="Helical" evidence="8">
    <location>
        <begin position="278"/>
        <end position="304"/>
    </location>
</feature>
<keyword evidence="4" id="KW-1003">Cell membrane</keyword>
<comment type="subcellular location">
    <subcellularLocation>
        <location evidence="1">Cell membrane</location>
        <topology evidence="1">Multi-pass membrane protein</topology>
    </subcellularLocation>
</comment>
<keyword evidence="10" id="KW-1185">Reference proteome</keyword>
<dbReference type="PANTHER" id="PTHR21716:SF53">
    <property type="entry name" value="PERMEASE PERM-RELATED"/>
    <property type="match status" value="1"/>
</dbReference>
<dbReference type="AlphaFoldDB" id="A0A974WGQ8"/>